<organism evidence="8 9">
    <name type="scientific">Electrophorus voltai</name>
    <dbReference type="NCBI Taxonomy" id="2609070"/>
    <lineage>
        <taxon>Eukaryota</taxon>
        <taxon>Metazoa</taxon>
        <taxon>Chordata</taxon>
        <taxon>Craniata</taxon>
        <taxon>Vertebrata</taxon>
        <taxon>Euteleostomi</taxon>
        <taxon>Actinopterygii</taxon>
        <taxon>Neopterygii</taxon>
        <taxon>Teleostei</taxon>
        <taxon>Ostariophysi</taxon>
        <taxon>Gymnotiformes</taxon>
        <taxon>Gymnotoidei</taxon>
        <taxon>Gymnotidae</taxon>
        <taxon>Electrophorus</taxon>
    </lineage>
</organism>
<dbReference type="PANTHER" id="PTHR11691">
    <property type="entry name" value="TYPE I INTERFERON"/>
    <property type="match status" value="1"/>
</dbReference>
<dbReference type="InterPro" id="IPR009079">
    <property type="entry name" value="4_helix_cytokine-like_core"/>
</dbReference>
<dbReference type="GO" id="GO:0005126">
    <property type="term" value="F:cytokine receptor binding"/>
    <property type="evidence" value="ECO:0007669"/>
    <property type="project" value="InterPro"/>
</dbReference>
<feature type="non-terminal residue" evidence="8">
    <location>
        <position position="1"/>
    </location>
</feature>
<dbReference type="InterPro" id="IPR000471">
    <property type="entry name" value="Interferon_alpha/beta/delta"/>
</dbReference>
<evidence type="ECO:0000313" key="8">
    <source>
        <dbReference type="EMBL" id="KAK1785610.1"/>
    </source>
</evidence>
<keyword evidence="9" id="KW-1185">Reference proteome</keyword>
<dbReference type="Gene3D" id="1.20.1250.10">
    <property type="match status" value="1"/>
</dbReference>
<keyword evidence="2 6" id="KW-0202">Cytokine</keyword>
<evidence type="ECO:0000256" key="7">
    <source>
        <dbReference type="SAM" id="MobiDB-lite"/>
    </source>
</evidence>
<dbReference type="EMBL" id="JAROKS010000026">
    <property type="protein sequence ID" value="KAK1785610.1"/>
    <property type="molecule type" value="Genomic_DNA"/>
</dbReference>
<keyword evidence="4 6" id="KW-0051">Antiviral defense</keyword>
<dbReference type="GO" id="GO:0005125">
    <property type="term" value="F:cytokine activity"/>
    <property type="evidence" value="ECO:0007669"/>
    <property type="project" value="UniProtKB-KW"/>
</dbReference>
<keyword evidence="5" id="KW-1015">Disulfide bond</keyword>
<dbReference type="Pfam" id="PF00143">
    <property type="entry name" value="Interferon"/>
    <property type="match status" value="1"/>
</dbReference>
<evidence type="ECO:0000256" key="3">
    <source>
        <dbReference type="ARBA" id="ARBA00022525"/>
    </source>
</evidence>
<evidence type="ECO:0000256" key="1">
    <source>
        <dbReference type="ARBA" id="ARBA00004613"/>
    </source>
</evidence>
<comment type="caution">
    <text evidence="8">The sequence shown here is derived from an EMBL/GenBank/DDBJ whole genome shotgun (WGS) entry which is preliminary data.</text>
</comment>
<accession>A0AAD9DK91</accession>
<comment type="similarity">
    <text evidence="6">Belongs to the alpha/beta interferon family.</text>
</comment>
<dbReference type="SUPFAM" id="SSF47266">
    <property type="entry name" value="4-helical cytokines"/>
    <property type="match status" value="1"/>
</dbReference>
<evidence type="ECO:0000256" key="4">
    <source>
        <dbReference type="ARBA" id="ARBA00023118"/>
    </source>
</evidence>
<keyword evidence="3" id="KW-0964">Secreted</keyword>
<feature type="region of interest" description="Disordered" evidence="7">
    <location>
        <begin position="1"/>
        <end position="34"/>
    </location>
</feature>
<evidence type="ECO:0000313" key="9">
    <source>
        <dbReference type="Proteomes" id="UP001239994"/>
    </source>
</evidence>
<reference evidence="8" key="1">
    <citation type="submission" date="2023-03" db="EMBL/GenBank/DDBJ databases">
        <title>Electrophorus voltai genome.</title>
        <authorList>
            <person name="Bian C."/>
        </authorList>
    </citation>
    <scope>NUCLEOTIDE SEQUENCE</scope>
    <source>
        <strain evidence="8">CB-2022</strain>
        <tissue evidence="8">Muscle</tissue>
    </source>
</reference>
<dbReference type="Proteomes" id="UP001239994">
    <property type="component" value="Unassembled WGS sequence"/>
</dbReference>
<feature type="region of interest" description="Disordered" evidence="7">
    <location>
        <begin position="69"/>
        <end position="96"/>
    </location>
</feature>
<name>A0AAD9DK91_9TELE</name>
<gene>
    <name evidence="8" type="ORF">P4O66_018964</name>
</gene>
<comment type="subcellular location">
    <subcellularLocation>
        <location evidence="1">Secreted</location>
    </subcellularLocation>
</comment>
<dbReference type="AlphaFoldDB" id="A0AAD9DK91"/>
<dbReference type="GO" id="GO:0051607">
    <property type="term" value="P:defense response to virus"/>
    <property type="evidence" value="ECO:0007669"/>
    <property type="project" value="UniProtKB-KW"/>
</dbReference>
<proteinExistence type="inferred from homology"/>
<feature type="compositionally biased region" description="Polar residues" evidence="7">
    <location>
        <begin position="7"/>
        <end position="19"/>
    </location>
</feature>
<dbReference type="GO" id="GO:0005615">
    <property type="term" value="C:extracellular space"/>
    <property type="evidence" value="ECO:0007669"/>
    <property type="project" value="UniProtKB-KW"/>
</dbReference>
<dbReference type="SMART" id="SM00076">
    <property type="entry name" value="IFabd"/>
    <property type="match status" value="1"/>
</dbReference>
<evidence type="ECO:0000256" key="6">
    <source>
        <dbReference type="RuleBase" id="RU000436"/>
    </source>
</evidence>
<dbReference type="PANTHER" id="PTHR11691:SF62">
    <property type="entry name" value="INTERFERON PHI 2-RELATED"/>
    <property type="match status" value="1"/>
</dbReference>
<protein>
    <submittedName>
        <fullName evidence="8">Uncharacterized protein</fullName>
    </submittedName>
</protein>
<evidence type="ECO:0000256" key="2">
    <source>
        <dbReference type="ARBA" id="ARBA00022514"/>
    </source>
</evidence>
<evidence type="ECO:0000256" key="5">
    <source>
        <dbReference type="ARBA" id="ARBA00023157"/>
    </source>
</evidence>
<sequence>MCETGMQHKNTATRQTQNTNKRHVDSPSRGRAVVGGSVTVVPPLTPKAQLLPRKLDGLWIPGGITKWDLGPGQEELGKEPELPQSENGPEPSGKGQAGAIKQSIYVTLKHIYSVFNNDEVPEQWSVQEKFEDFQNILYRQTEENECVVNKQFESLDDFLKRETALRVYFEKLRTILKEKDFQYCAWEFVRDEVQHILLFILKTDFD</sequence>